<comment type="caution">
    <text evidence="1">The sequence shown here is derived from an EMBL/GenBank/DDBJ whole genome shotgun (WGS) entry which is preliminary data.</text>
</comment>
<evidence type="ECO:0000313" key="1">
    <source>
        <dbReference type="EMBL" id="KAK8407720.1"/>
    </source>
</evidence>
<sequence length="67" mass="7458">MTLDVASASQARRTFPVIKSARNPLRVVKPHVLEPTPEAALLYLIRKSHKPTQQEGLQGIKLCNTHT</sequence>
<dbReference type="Proteomes" id="UP001487740">
    <property type="component" value="Unassembled WGS sequence"/>
</dbReference>
<organism evidence="1 2">
    <name type="scientific">Scylla paramamosain</name>
    <name type="common">Mud crab</name>
    <dbReference type="NCBI Taxonomy" id="85552"/>
    <lineage>
        <taxon>Eukaryota</taxon>
        <taxon>Metazoa</taxon>
        <taxon>Ecdysozoa</taxon>
        <taxon>Arthropoda</taxon>
        <taxon>Crustacea</taxon>
        <taxon>Multicrustacea</taxon>
        <taxon>Malacostraca</taxon>
        <taxon>Eumalacostraca</taxon>
        <taxon>Eucarida</taxon>
        <taxon>Decapoda</taxon>
        <taxon>Pleocyemata</taxon>
        <taxon>Brachyura</taxon>
        <taxon>Eubrachyura</taxon>
        <taxon>Portunoidea</taxon>
        <taxon>Portunidae</taxon>
        <taxon>Portuninae</taxon>
        <taxon>Scylla</taxon>
    </lineage>
</organism>
<name>A0AAW0V6T8_SCYPA</name>
<accession>A0AAW0V6T8</accession>
<reference evidence="1 2" key="1">
    <citation type="submission" date="2023-03" db="EMBL/GenBank/DDBJ databases">
        <title>High-quality genome of Scylla paramamosain provides insights in environmental adaptation.</title>
        <authorList>
            <person name="Zhang L."/>
        </authorList>
    </citation>
    <scope>NUCLEOTIDE SEQUENCE [LARGE SCALE GENOMIC DNA]</scope>
    <source>
        <strain evidence="1">LZ_2023a</strain>
        <tissue evidence="1">Muscle</tissue>
    </source>
</reference>
<protein>
    <submittedName>
        <fullName evidence="1">Uncharacterized protein</fullName>
    </submittedName>
</protein>
<dbReference type="AlphaFoldDB" id="A0AAW0V6T8"/>
<keyword evidence="2" id="KW-1185">Reference proteome</keyword>
<proteinExistence type="predicted"/>
<gene>
    <name evidence="1" type="ORF">O3P69_002336</name>
</gene>
<dbReference type="EMBL" id="JARAKH010000001">
    <property type="protein sequence ID" value="KAK8407720.1"/>
    <property type="molecule type" value="Genomic_DNA"/>
</dbReference>
<evidence type="ECO:0000313" key="2">
    <source>
        <dbReference type="Proteomes" id="UP001487740"/>
    </source>
</evidence>